<evidence type="ECO:0000259" key="2">
    <source>
        <dbReference type="SMART" id="SM00014"/>
    </source>
</evidence>
<protein>
    <submittedName>
        <fullName evidence="3">Phosphatase PAP2 family protein</fullName>
    </submittedName>
</protein>
<dbReference type="SMART" id="SM00014">
    <property type="entry name" value="acidPPc"/>
    <property type="match status" value="1"/>
</dbReference>
<sequence>MLQSIEHFDHWLFYLINRDGKNVVFDHLMPFISNEANFFIPIAIAWLYLVIRNDATHRTVAIAVIALIGVSELLCSDVFKPLFGRYRPFESISDFYLFRGAGDVWRWTGTLEERGGNSLAMPSAHATNIFAAAVFLSYYFRRFWPLFLVIAVAVAYSRVYTGNHFPMDVIVGAALGTACAAGFIRLTNRVLAKWHAFSASKRTAPSKDTTEGSSENEH</sequence>
<keyword evidence="4" id="KW-1185">Reference proteome</keyword>
<keyword evidence="1" id="KW-1133">Transmembrane helix</keyword>
<dbReference type="InterPro" id="IPR036938">
    <property type="entry name" value="PAP2/HPO_sf"/>
</dbReference>
<dbReference type="GO" id="GO:0042392">
    <property type="term" value="F:sphingosine-1-phosphate phosphatase activity"/>
    <property type="evidence" value="ECO:0007669"/>
    <property type="project" value="TreeGrafter"/>
</dbReference>
<evidence type="ECO:0000313" key="3">
    <source>
        <dbReference type="EMBL" id="MCJ8500758.1"/>
    </source>
</evidence>
<dbReference type="RefSeq" id="WP_246906124.1">
    <property type="nucleotide sequence ID" value="NZ_JALJRB010000008.1"/>
</dbReference>
<feature type="domain" description="Phosphatidic acid phosphatase type 2/haloperoxidase" evidence="2">
    <location>
        <begin position="61"/>
        <end position="184"/>
    </location>
</feature>
<evidence type="ECO:0000313" key="4">
    <source>
        <dbReference type="Proteomes" id="UP001165427"/>
    </source>
</evidence>
<dbReference type="AlphaFoldDB" id="A0AA41UPT0"/>
<keyword evidence="1" id="KW-0472">Membrane</keyword>
<keyword evidence="1" id="KW-0812">Transmembrane</keyword>
<feature type="transmembrane region" description="Helical" evidence="1">
    <location>
        <begin position="165"/>
        <end position="184"/>
    </location>
</feature>
<dbReference type="InterPro" id="IPR000326">
    <property type="entry name" value="PAP2/HPO"/>
</dbReference>
<organism evidence="3 4">
    <name type="scientific">Desulfatitalea alkaliphila</name>
    <dbReference type="NCBI Taxonomy" id="2929485"/>
    <lineage>
        <taxon>Bacteria</taxon>
        <taxon>Pseudomonadati</taxon>
        <taxon>Thermodesulfobacteriota</taxon>
        <taxon>Desulfobacteria</taxon>
        <taxon>Desulfobacterales</taxon>
        <taxon>Desulfosarcinaceae</taxon>
        <taxon>Desulfatitalea</taxon>
    </lineage>
</organism>
<dbReference type="Proteomes" id="UP001165427">
    <property type="component" value="Unassembled WGS sequence"/>
</dbReference>
<dbReference type="SUPFAM" id="SSF48317">
    <property type="entry name" value="Acid phosphatase/Vanadium-dependent haloperoxidase"/>
    <property type="match status" value="1"/>
</dbReference>
<dbReference type="PANTHER" id="PTHR14969">
    <property type="entry name" value="SPHINGOSINE-1-PHOSPHATE PHOSPHOHYDROLASE"/>
    <property type="match status" value="1"/>
</dbReference>
<dbReference type="Gene3D" id="1.20.144.10">
    <property type="entry name" value="Phosphatidic acid phosphatase type 2/haloperoxidase"/>
    <property type="match status" value="1"/>
</dbReference>
<reference evidence="3" key="1">
    <citation type="submission" date="2022-04" db="EMBL/GenBank/DDBJ databases">
        <title>Desulfatitalea alkaliphila sp. nov., a novel anaerobic sulfate-reducing bacterium isolated from terrestrial mud volcano, Taman Peninsula, Russia.</title>
        <authorList>
            <person name="Khomyakova M.A."/>
            <person name="Merkel A.Y."/>
            <person name="Slobodkin A.I."/>
        </authorList>
    </citation>
    <scope>NUCLEOTIDE SEQUENCE</scope>
    <source>
        <strain evidence="3">M08but</strain>
    </source>
</reference>
<accession>A0AA41UPT0</accession>
<dbReference type="EMBL" id="JALJRB010000008">
    <property type="protein sequence ID" value="MCJ8500758.1"/>
    <property type="molecule type" value="Genomic_DNA"/>
</dbReference>
<gene>
    <name evidence="3" type="ORF">MRX98_09265</name>
</gene>
<dbReference type="PANTHER" id="PTHR14969:SF13">
    <property type="entry name" value="AT30094P"/>
    <property type="match status" value="1"/>
</dbReference>
<evidence type="ECO:0000256" key="1">
    <source>
        <dbReference type="SAM" id="Phobius"/>
    </source>
</evidence>
<feature type="transmembrane region" description="Helical" evidence="1">
    <location>
        <begin position="31"/>
        <end position="51"/>
    </location>
</feature>
<feature type="transmembrane region" description="Helical" evidence="1">
    <location>
        <begin position="143"/>
        <end position="159"/>
    </location>
</feature>
<comment type="caution">
    <text evidence="3">The sequence shown here is derived from an EMBL/GenBank/DDBJ whole genome shotgun (WGS) entry which is preliminary data.</text>
</comment>
<proteinExistence type="predicted"/>
<dbReference type="Pfam" id="PF01569">
    <property type="entry name" value="PAP2"/>
    <property type="match status" value="1"/>
</dbReference>
<name>A0AA41UPT0_9BACT</name>